<protein>
    <submittedName>
        <fullName evidence="2">Uncharacterized protein</fullName>
    </submittedName>
</protein>
<dbReference type="Proteomes" id="UP000299102">
    <property type="component" value="Unassembled WGS sequence"/>
</dbReference>
<dbReference type="AlphaFoldDB" id="A0A4C1U0G1"/>
<feature type="compositionally biased region" description="Polar residues" evidence="1">
    <location>
        <begin position="209"/>
        <end position="221"/>
    </location>
</feature>
<feature type="compositionally biased region" description="Gly residues" evidence="1">
    <location>
        <begin position="174"/>
        <end position="183"/>
    </location>
</feature>
<accession>A0A4C1U0G1</accession>
<gene>
    <name evidence="2" type="ORF">EVAR_75134_1</name>
</gene>
<reference evidence="2 3" key="1">
    <citation type="journal article" date="2019" name="Commun. Biol.">
        <title>The bagworm genome reveals a unique fibroin gene that provides high tensile strength.</title>
        <authorList>
            <person name="Kono N."/>
            <person name="Nakamura H."/>
            <person name="Ohtoshi R."/>
            <person name="Tomita M."/>
            <person name="Numata K."/>
            <person name="Arakawa K."/>
        </authorList>
    </citation>
    <scope>NUCLEOTIDE SEQUENCE [LARGE SCALE GENOMIC DNA]</scope>
</reference>
<sequence>MRGSATRRWPKTTRLVSGTASERTRSAIVTALQKQGFQQNMHGRYLHARKTGVPVHVRLGHTNQDGLQRLLYGVNTSLNAWSHHRGMERLNGSPQYHRCQMFGHSSVVPSAAAMRTRCSEGHQADARGPGSKYVLANCHYRQRQEMSKPFRRKLVKGGSRPHTNRTTPLLYIGGVVGGRGGRGSPIRCDRPRNAPNNDCPEEGPEPGPSTTVLEPPQNWQRQTRRSIPGTEGRLTAWKELGGGRRRRIVRFPPPGSICRPANTPANTSLSGSRPGLRCDEVVTSDTGAANALTAARLPQMIPPVACNTRERHRWAH</sequence>
<comment type="caution">
    <text evidence="2">The sequence shown here is derived from an EMBL/GenBank/DDBJ whole genome shotgun (WGS) entry which is preliminary data.</text>
</comment>
<keyword evidence="3" id="KW-1185">Reference proteome</keyword>
<proteinExistence type="predicted"/>
<name>A0A4C1U0G1_EUMVA</name>
<evidence type="ECO:0000256" key="1">
    <source>
        <dbReference type="SAM" id="MobiDB-lite"/>
    </source>
</evidence>
<dbReference type="EMBL" id="BGZK01000112">
    <property type="protein sequence ID" value="GBP19841.1"/>
    <property type="molecule type" value="Genomic_DNA"/>
</dbReference>
<organism evidence="2 3">
    <name type="scientific">Eumeta variegata</name>
    <name type="common">Bagworm moth</name>
    <name type="synonym">Eumeta japonica</name>
    <dbReference type="NCBI Taxonomy" id="151549"/>
    <lineage>
        <taxon>Eukaryota</taxon>
        <taxon>Metazoa</taxon>
        <taxon>Ecdysozoa</taxon>
        <taxon>Arthropoda</taxon>
        <taxon>Hexapoda</taxon>
        <taxon>Insecta</taxon>
        <taxon>Pterygota</taxon>
        <taxon>Neoptera</taxon>
        <taxon>Endopterygota</taxon>
        <taxon>Lepidoptera</taxon>
        <taxon>Glossata</taxon>
        <taxon>Ditrysia</taxon>
        <taxon>Tineoidea</taxon>
        <taxon>Psychidae</taxon>
        <taxon>Oiketicinae</taxon>
        <taxon>Eumeta</taxon>
    </lineage>
</organism>
<evidence type="ECO:0000313" key="2">
    <source>
        <dbReference type="EMBL" id="GBP19841.1"/>
    </source>
</evidence>
<evidence type="ECO:0000313" key="3">
    <source>
        <dbReference type="Proteomes" id="UP000299102"/>
    </source>
</evidence>
<feature type="region of interest" description="Disordered" evidence="1">
    <location>
        <begin position="154"/>
        <end position="230"/>
    </location>
</feature>